<evidence type="ECO:0000313" key="2">
    <source>
        <dbReference type="Proteomes" id="UP000634179"/>
    </source>
</evidence>
<dbReference type="Proteomes" id="UP000634179">
    <property type="component" value="Unassembled WGS sequence"/>
</dbReference>
<name>A0AA40Y254_STEMA</name>
<organism evidence="1 2">
    <name type="scientific">Stenotrophomonas maltophilia</name>
    <name type="common">Pseudomonas maltophilia</name>
    <name type="synonym">Xanthomonas maltophilia</name>
    <dbReference type="NCBI Taxonomy" id="40324"/>
    <lineage>
        <taxon>Bacteria</taxon>
        <taxon>Pseudomonadati</taxon>
        <taxon>Pseudomonadota</taxon>
        <taxon>Gammaproteobacteria</taxon>
        <taxon>Lysobacterales</taxon>
        <taxon>Lysobacteraceae</taxon>
        <taxon>Stenotrophomonas</taxon>
        <taxon>Stenotrophomonas maltophilia group</taxon>
    </lineage>
</organism>
<protein>
    <submittedName>
        <fullName evidence="1">Uncharacterized protein</fullName>
    </submittedName>
</protein>
<reference evidence="1" key="1">
    <citation type="submission" date="2020-11" db="EMBL/GenBank/DDBJ databases">
        <title>Enhanced detection system for hospital associated transmission using whole genome sequencing surveillance.</title>
        <authorList>
            <person name="Harrison L.H."/>
            <person name="Van Tyne D."/>
            <person name="Marsh J.W."/>
            <person name="Griffith M.P."/>
            <person name="Snyder D.J."/>
            <person name="Cooper V.S."/>
            <person name="Mustapha M."/>
        </authorList>
    </citation>
    <scope>NUCLEOTIDE SEQUENCE</scope>
    <source>
        <strain evidence="1">STEN00053</strain>
    </source>
</reference>
<dbReference type="EMBL" id="JADUOV010000003">
    <property type="protein sequence ID" value="MBH1789449.1"/>
    <property type="molecule type" value="Genomic_DNA"/>
</dbReference>
<proteinExistence type="predicted"/>
<accession>A0AA40Y254</accession>
<comment type="caution">
    <text evidence="1">The sequence shown here is derived from an EMBL/GenBank/DDBJ whole genome shotgun (WGS) entry which is preliminary data.</text>
</comment>
<dbReference type="AlphaFoldDB" id="A0AA40Y254"/>
<sequence>MEAIYPVGVAGGMRIIWFAWVSGDHDRVMSSNGRPVCDSSKEGLEGQVAARGRVLDWEGESVIDLDSLISSVDSGREVDPGEVVDAWNFMTDLSRVIDNAPNQLFHAELMETYDIFFSQCEVAQSLGLRSISIARRDLDRALVVLRDGRRMVQGIQLNIESPMPSPTVGRTHEIH</sequence>
<evidence type="ECO:0000313" key="1">
    <source>
        <dbReference type="EMBL" id="MBH1789449.1"/>
    </source>
</evidence>
<gene>
    <name evidence="1" type="ORF">I5V89_06115</name>
</gene>